<accession>A0A4R0X358</accession>
<dbReference type="InterPro" id="IPR012337">
    <property type="entry name" value="RNaseH-like_sf"/>
</dbReference>
<proteinExistence type="predicted"/>
<dbReference type="AlphaFoldDB" id="A0A4R0X358"/>
<protein>
    <submittedName>
        <fullName evidence="1">Uncharacterized protein</fullName>
    </submittedName>
</protein>
<sequence>MLLFLDTEYTGFGQLRPKLISLALVAEDGRREFYVELTDTWTLDDCTAFVKSKVISVLSGPCMPRAEARVELLTWLEHAPRSVKVACDSETDWHLLLDLLGTPLPANLADHYYDLRPLVDTTIYDRTVAGYYRIDAREHHALVDARAYRRGWLAWMDIRKEAGTRPRKSG</sequence>
<keyword evidence="2" id="KW-1185">Reference proteome</keyword>
<dbReference type="InterPro" id="IPR036397">
    <property type="entry name" value="RNaseH_sf"/>
</dbReference>
<evidence type="ECO:0000313" key="1">
    <source>
        <dbReference type="EMBL" id="TCG03112.1"/>
    </source>
</evidence>
<dbReference type="SUPFAM" id="SSF53098">
    <property type="entry name" value="Ribonuclease H-like"/>
    <property type="match status" value="1"/>
</dbReference>
<dbReference type="GO" id="GO:0003676">
    <property type="term" value="F:nucleic acid binding"/>
    <property type="evidence" value="ECO:0007669"/>
    <property type="project" value="InterPro"/>
</dbReference>
<dbReference type="Gene3D" id="3.30.420.10">
    <property type="entry name" value="Ribonuclease H-like superfamily/Ribonuclease H"/>
    <property type="match status" value="1"/>
</dbReference>
<gene>
    <name evidence="1" type="ORF">BZM27_50940</name>
</gene>
<comment type="caution">
    <text evidence="1">The sequence shown here is derived from an EMBL/GenBank/DDBJ whole genome shotgun (WGS) entry which is preliminary data.</text>
</comment>
<dbReference type="Proteomes" id="UP000294200">
    <property type="component" value="Unassembled WGS sequence"/>
</dbReference>
<organism evidence="1 2">
    <name type="scientific">Paraburkholderia steynii</name>
    <dbReference type="NCBI Taxonomy" id="1245441"/>
    <lineage>
        <taxon>Bacteria</taxon>
        <taxon>Pseudomonadati</taxon>
        <taxon>Pseudomonadota</taxon>
        <taxon>Betaproteobacteria</taxon>
        <taxon>Burkholderiales</taxon>
        <taxon>Burkholderiaceae</taxon>
        <taxon>Paraburkholderia</taxon>
    </lineage>
</organism>
<reference evidence="1 2" key="1">
    <citation type="submission" date="2017-02" db="EMBL/GenBank/DDBJ databases">
        <title>Paraburkholderia sophoroidis sp. nov. and Paraburkholderia steynii sp. nov. rhizobial symbionts of the fynbos legume Hypocalyptus sophoroides.</title>
        <authorList>
            <person name="Steenkamp E.T."/>
            <person name="Beukes C.W."/>
            <person name="Van Zyl E."/>
            <person name="Avontuur J."/>
            <person name="Chan W.Y."/>
            <person name="Hassen A."/>
            <person name="Palmer M."/>
            <person name="Mthombeni L."/>
            <person name="Phalane F."/>
            <person name="Sereme K."/>
            <person name="Venter S.N."/>
        </authorList>
    </citation>
    <scope>NUCLEOTIDE SEQUENCE [LARGE SCALE GENOMIC DNA]</scope>
    <source>
        <strain evidence="1 2">HC1.1ba</strain>
    </source>
</reference>
<dbReference type="EMBL" id="MWML01000517">
    <property type="protein sequence ID" value="TCG03112.1"/>
    <property type="molecule type" value="Genomic_DNA"/>
</dbReference>
<name>A0A4R0X358_9BURK</name>
<evidence type="ECO:0000313" key="2">
    <source>
        <dbReference type="Proteomes" id="UP000294200"/>
    </source>
</evidence>